<dbReference type="Proteomes" id="UP000295351">
    <property type="component" value="Unassembled WGS sequence"/>
</dbReference>
<comment type="caution">
    <text evidence="1">The sequence shown here is derived from an EMBL/GenBank/DDBJ whole genome shotgun (WGS) entry which is preliminary data.</text>
</comment>
<organism evidence="1 2">
    <name type="scientific">Shinella granuli</name>
    <dbReference type="NCBI Taxonomy" id="323621"/>
    <lineage>
        <taxon>Bacteria</taxon>
        <taxon>Pseudomonadati</taxon>
        <taxon>Pseudomonadota</taxon>
        <taxon>Alphaproteobacteria</taxon>
        <taxon>Hyphomicrobiales</taxon>
        <taxon>Rhizobiaceae</taxon>
        <taxon>Shinella</taxon>
    </lineage>
</organism>
<name>A0A4R2CYN3_SHIGR</name>
<protein>
    <submittedName>
        <fullName evidence="1">Uncharacterized protein</fullName>
    </submittedName>
</protein>
<sequence>MADAVVITPPAVLKVSPFFASRLVEWQKLRSEMKSLANAEASAQADDAGDIAASIDALHGACRALEDEVHAAAPANALELAIKVEMLLTEGQINYDFHDGIKSEASRIVAGLLPAGI</sequence>
<evidence type="ECO:0000313" key="1">
    <source>
        <dbReference type="EMBL" id="TCN46867.1"/>
    </source>
</evidence>
<dbReference type="EMBL" id="SLVX01000003">
    <property type="protein sequence ID" value="TCN46867.1"/>
    <property type="molecule type" value="Genomic_DNA"/>
</dbReference>
<gene>
    <name evidence="1" type="ORF">EV665_10335</name>
</gene>
<dbReference type="AlphaFoldDB" id="A0A4R2CYN3"/>
<dbReference type="RefSeq" id="WP_133033469.1">
    <property type="nucleotide sequence ID" value="NZ_BAABEI010000012.1"/>
</dbReference>
<proteinExistence type="predicted"/>
<accession>A0A4R2CYN3</accession>
<keyword evidence="2" id="KW-1185">Reference proteome</keyword>
<evidence type="ECO:0000313" key="2">
    <source>
        <dbReference type="Proteomes" id="UP000295351"/>
    </source>
</evidence>
<reference evidence="1 2" key="1">
    <citation type="submission" date="2019-03" db="EMBL/GenBank/DDBJ databases">
        <title>Genomic Encyclopedia of Type Strains, Phase IV (KMG-IV): sequencing the most valuable type-strain genomes for metagenomic binning, comparative biology and taxonomic classification.</title>
        <authorList>
            <person name="Goeker M."/>
        </authorList>
    </citation>
    <scope>NUCLEOTIDE SEQUENCE [LARGE SCALE GENOMIC DNA]</scope>
    <source>
        <strain evidence="1 2">DSM 18401</strain>
    </source>
</reference>